<dbReference type="Proteomes" id="UP000887580">
    <property type="component" value="Unplaced"/>
</dbReference>
<sequence length="444" mass="49891">MKYIFVVFLVFYLNFVKADRQFICPNNGNPKLDENGAPVQCLPGQASDVVCGRGFSCFFSGFNYQCCPTAEEDYDEQIGTVECPTGSLSILDSTGNLLRCNPRTGGCPKTNQFCSRQNSQAICCESLKQPKPTSKPANIPTTRQSFTNPPPTKSVYPIRKSSKEESILDLECPRNALTVLSDTGEPFTCNSFKKCPSDNMYCHRVGRQSICCESLITAKNELDIVITTKKPEETPESSGFNPLKYTPEEALRHVDELEIQKDLERATVKQTTPTPETTTTSKVTTKKTIKHRNYADNENTRRITLPQYVSREKATSQPEIFISETLAPSTQKQTRRPNIQDNNVRSQTEARAFGAQTNAEENERQSAGDSVEYKPHNSGGYAFSRKLEKINGRAQNPNQKALAQQFLVDQIREGWPYNEKFYRPETTAVLKRGSRTEAIIHFPN</sequence>
<accession>A0AC35FIV2</accession>
<proteinExistence type="predicted"/>
<protein>
    <submittedName>
        <fullName evidence="2">Uncharacterized protein</fullName>
    </submittedName>
</protein>
<evidence type="ECO:0000313" key="1">
    <source>
        <dbReference type="Proteomes" id="UP000887580"/>
    </source>
</evidence>
<reference evidence="2" key="1">
    <citation type="submission" date="2022-11" db="UniProtKB">
        <authorList>
            <consortium name="WormBaseParasite"/>
        </authorList>
    </citation>
    <scope>IDENTIFICATION</scope>
</reference>
<dbReference type="WBParaSite" id="PS1159_v2.g17383.t1">
    <property type="protein sequence ID" value="PS1159_v2.g17383.t1"/>
    <property type="gene ID" value="PS1159_v2.g17383"/>
</dbReference>
<evidence type="ECO:0000313" key="2">
    <source>
        <dbReference type="WBParaSite" id="PS1159_v2.g17383.t1"/>
    </source>
</evidence>
<name>A0AC35FIV2_9BILA</name>
<organism evidence="1 2">
    <name type="scientific">Panagrolaimus sp. PS1159</name>
    <dbReference type="NCBI Taxonomy" id="55785"/>
    <lineage>
        <taxon>Eukaryota</taxon>
        <taxon>Metazoa</taxon>
        <taxon>Ecdysozoa</taxon>
        <taxon>Nematoda</taxon>
        <taxon>Chromadorea</taxon>
        <taxon>Rhabditida</taxon>
        <taxon>Tylenchina</taxon>
        <taxon>Panagrolaimomorpha</taxon>
        <taxon>Panagrolaimoidea</taxon>
        <taxon>Panagrolaimidae</taxon>
        <taxon>Panagrolaimus</taxon>
    </lineage>
</organism>